<dbReference type="Proteomes" id="UP000294292">
    <property type="component" value="Chromosome"/>
</dbReference>
<dbReference type="InterPro" id="IPR005598">
    <property type="entry name" value="ATP_synth_I"/>
</dbReference>
<evidence type="ECO:0000256" key="6">
    <source>
        <dbReference type="SAM" id="Phobius"/>
    </source>
</evidence>
<keyword evidence="4 6" id="KW-1133">Transmembrane helix</keyword>
<feature type="transmembrane region" description="Helical" evidence="6">
    <location>
        <begin position="12"/>
        <end position="28"/>
    </location>
</feature>
<dbReference type="RefSeq" id="WP_134210657.1">
    <property type="nucleotide sequence ID" value="NZ_CP038015.1"/>
</dbReference>
<sequence length="123" mass="13749">MQDLQQVYARQKKLVFFLLAFCALGWGFTPVQSVFAGLAIGSLFGLYNFWLLVRRLEKFDRSLSEGKKVASLGTALRFASGIAAVAIAISIPEHIHLASTVIGLMIPYVYLLVDRIVYHVKHH</sequence>
<dbReference type="Pfam" id="PF03899">
    <property type="entry name" value="ATP-synt_I"/>
    <property type="match status" value="1"/>
</dbReference>
<feature type="transmembrane region" description="Helical" evidence="6">
    <location>
        <begin position="97"/>
        <end position="118"/>
    </location>
</feature>
<dbReference type="EMBL" id="CP038015">
    <property type="protein sequence ID" value="QBP42091.1"/>
    <property type="molecule type" value="Genomic_DNA"/>
</dbReference>
<evidence type="ECO:0000256" key="4">
    <source>
        <dbReference type="ARBA" id="ARBA00022989"/>
    </source>
</evidence>
<dbReference type="PANTHER" id="PTHR40035">
    <property type="entry name" value="ATP SYNTHASE PROTEIN I"/>
    <property type="match status" value="1"/>
</dbReference>
<reference evidence="7 8" key="1">
    <citation type="submission" date="2019-03" db="EMBL/GenBank/DDBJ databases">
        <title>Complete genome sequence of Paenisporosarcina antarctica CGMCC 1.6503T.</title>
        <authorList>
            <person name="Rong J.-C."/>
            <person name="Chi N.-Y."/>
            <person name="Zhang Q.-F."/>
        </authorList>
    </citation>
    <scope>NUCLEOTIDE SEQUENCE [LARGE SCALE GENOMIC DNA]</scope>
    <source>
        <strain evidence="7 8">CGMCC 1.6503</strain>
    </source>
</reference>
<keyword evidence="3 6" id="KW-0812">Transmembrane</keyword>
<gene>
    <name evidence="7" type="ORF">E2636_13455</name>
</gene>
<dbReference type="GO" id="GO:0005886">
    <property type="term" value="C:plasma membrane"/>
    <property type="evidence" value="ECO:0007669"/>
    <property type="project" value="UniProtKB-SubCell"/>
</dbReference>
<evidence type="ECO:0000313" key="7">
    <source>
        <dbReference type="EMBL" id="QBP42091.1"/>
    </source>
</evidence>
<dbReference type="OrthoDB" id="2355635at2"/>
<dbReference type="PANTHER" id="PTHR40035:SF1">
    <property type="entry name" value="ATP SYNTHASE PROTEIN I"/>
    <property type="match status" value="1"/>
</dbReference>
<dbReference type="KEGG" id="panc:E2636_13455"/>
<keyword evidence="5 6" id="KW-0472">Membrane</keyword>
<dbReference type="InterPro" id="IPR039072">
    <property type="entry name" value="ATP_synth_I_Bacilli"/>
</dbReference>
<feature type="transmembrane region" description="Helical" evidence="6">
    <location>
        <begin position="34"/>
        <end position="53"/>
    </location>
</feature>
<evidence type="ECO:0000313" key="8">
    <source>
        <dbReference type="Proteomes" id="UP000294292"/>
    </source>
</evidence>
<evidence type="ECO:0000256" key="1">
    <source>
        <dbReference type="ARBA" id="ARBA00004651"/>
    </source>
</evidence>
<dbReference type="AlphaFoldDB" id="A0A4P6ZZS1"/>
<evidence type="ECO:0000256" key="2">
    <source>
        <dbReference type="ARBA" id="ARBA00022475"/>
    </source>
</evidence>
<keyword evidence="8" id="KW-1185">Reference proteome</keyword>
<evidence type="ECO:0000256" key="3">
    <source>
        <dbReference type="ARBA" id="ARBA00022692"/>
    </source>
</evidence>
<feature type="transmembrane region" description="Helical" evidence="6">
    <location>
        <begin position="74"/>
        <end position="91"/>
    </location>
</feature>
<protein>
    <submittedName>
        <fullName evidence="7">ATP synthase subunit I</fullName>
    </submittedName>
</protein>
<evidence type="ECO:0000256" key="5">
    <source>
        <dbReference type="ARBA" id="ARBA00023136"/>
    </source>
</evidence>
<keyword evidence="2" id="KW-1003">Cell membrane</keyword>
<organism evidence="7 8">
    <name type="scientific">Paenisporosarcina antarctica</name>
    <dbReference type="NCBI Taxonomy" id="417367"/>
    <lineage>
        <taxon>Bacteria</taxon>
        <taxon>Bacillati</taxon>
        <taxon>Bacillota</taxon>
        <taxon>Bacilli</taxon>
        <taxon>Bacillales</taxon>
        <taxon>Caryophanaceae</taxon>
        <taxon>Paenisporosarcina</taxon>
    </lineage>
</organism>
<comment type="subcellular location">
    <subcellularLocation>
        <location evidence="1">Cell membrane</location>
        <topology evidence="1">Multi-pass membrane protein</topology>
    </subcellularLocation>
</comment>
<name>A0A4P6ZZS1_9BACL</name>
<proteinExistence type="predicted"/>
<accession>A0A4P6ZZS1</accession>